<gene>
    <name evidence="2" type="ORF">DSLASN_48950</name>
</gene>
<accession>A0ABM7PPX5</accession>
<dbReference type="PROSITE" id="PS00409">
    <property type="entry name" value="PROKAR_NTER_METHYL"/>
    <property type="match status" value="1"/>
</dbReference>
<dbReference type="InterPro" id="IPR012902">
    <property type="entry name" value="N_methyl_site"/>
</dbReference>
<dbReference type="RefSeq" id="WP_236890606.1">
    <property type="nucleotide sequence ID" value="NZ_AP024488.1"/>
</dbReference>
<keyword evidence="1" id="KW-0812">Transmembrane</keyword>
<name>A0ABM7PPX5_9BACT</name>
<sequence length="332" mass="36501">MGTLKKETLSSVIKLQGSLNERGFTLIEILVALVMGVIFFTAICALVIDQTQTHEDHQMKVMMQQNGRAALAVLSNEMKLAGYSPIPRSDGGSGRLATFQVAGITAMECTYDTSSNGSIELKSGASNSYNERTVLSFNPVTRQLQRNNNTNAFLNNVEAFRILYAYDADDPGAGADKYGVLERDSSTGRVIWGYDDDPTDGDNRLTKFYTFDDEWKVRTLPATPATPAIPAIPAQPGAGPGGTTIPAVPAIPAQPARPARPEPPSDLTDNPPTFDRIRAAKIWLLMRSNKRKNKDGVEILPDSVPLYTTQLDTDNFSYRLYTTTVKFRNMYY</sequence>
<dbReference type="NCBIfam" id="TIGR02532">
    <property type="entry name" value="IV_pilin_GFxxxE"/>
    <property type="match status" value="1"/>
</dbReference>
<dbReference type="Pfam" id="PF07963">
    <property type="entry name" value="N_methyl"/>
    <property type="match status" value="1"/>
</dbReference>
<evidence type="ECO:0000313" key="2">
    <source>
        <dbReference type="EMBL" id="BCS99263.1"/>
    </source>
</evidence>
<evidence type="ECO:0000256" key="1">
    <source>
        <dbReference type="SAM" id="Phobius"/>
    </source>
</evidence>
<proteinExistence type="predicted"/>
<protein>
    <recommendedName>
        <fullName evidence="4">Prepilin-type N-terminal cleavage/methylation domain-containing protein</fullName>
    </recommendedName>
</protein>
<keyword evidence="3" id="KW-1185">Reference proteome</keyword>
<keyword evidence="1" id="KW-1133">Transmembrane helix</keyword>
<dbReference type="EMBL" id="AP024488">
    <property type="protein sequence ID" value="BCS99263.1"/>
    <property type="molecule type" value="Genomic_DNA"/>
</dbReference>
<reference evidence="2 3" key="1">
    <citation type="submission" date="2021-02" db="EMBL/GenBank/DDBJ databases">
        <title>Complete genome of Desulfoluna sp. strain ASN36.</title>
        <authorList>
            <person name="Takahashi A."/>
            <person name="Kojima H."/>
            <person name="Fukui M."/>
        </authorList>
    </citation>
    <scope>NUCLEOTIDE SEQUENCE [LARGE SCALE GENOMIC DNA]</scope>
    <source>
        <strain evidence="2 3">ASN36</strain>
    </source>
</reference>
<dbReference type="Proteomes" id="UP001320148">
    <property type="component" value="Chromosome"/>
</dbReference>
<feature type="transmembrane region" description="Helical" evidence="1">
    <location>
        <begin position="24"/>
        <end position="48"/>
    </location>
</feature>
<evidence type="ECO:0000313" key="3">
    <source>
        <dbReference type="Proteomes" id="UP001320148"/>
    </source>
</evidence>
<organism evidence="2 3">
    <name type="scientific">Desulfoluna limicola</name>
    <dbReference type="NCBI Taxonomy" id="2810562"/>
    <lineage>
        <taxon>Bacteria</taxon>
        <taxon>Pseudomonadati</taxon>
        <taxon>Thermodesulfobacteriota</taxon>
        <taxon>Desulfobacteria</taxon>
        <taxon>Desulfobacterales</taxon>
        <taxon>Desulfolunaceae</taxon>
        <taxon>Desulfoluna</taxon>
    </lineage>
</organism>
<evidence type="ECO:0008006" key="4">
    <source>
        <dbReference type="Google" id="ProtNLM"/>
    </source>
</evidence>
<keyword evidence="1" id="KW-0472">Membrane</keyword>